<dbReference type="InterPro" id="IPR026590">
    <property type="entry name" value="Ssirtuin_cat_dom"/>
</dbReference>
<dbReference type="InterPro" id="IPR050134">
    <property type="entry name" value="NAD-dep_sirtuin_deacylases"/>
</dbReference>
<evidence type="ECO:0000259" key="3">
    <source>
        <dbReference type="PROSITE" id="PS50305"/>
    </source>
</evidence>
<protein>
    <submittedName>
        <fullName evidence="4">Putative Sir2-like protein</fullName>
    </submittedName>
</protein>
<evidence type="ECO:0000256" key="1">
    <source>
        <dbReference type="ARBA" id="ARBA00022679"/>
    </source>
</evidence>
<dbReference type="GeneID" id="19486802"/>
<sequence>MRRLIIISGAGLSAESGIPTFRSGSTAMWENFSIDEVCNIHTFAKNYYKVHDFYNARRVALGSVDPNLAHLRIAEWYSRWSGRVINLTTNVDDLLERAGVKHEDILHVHGYLPEITYEDAEGNDVIKNIGYTEVDTGKYTWVKPNVVFFGEVAPKYTDMYDLLTSLTSNDMVILVGCSNTVINFNWELFPATCKGTKLLIVNKYDSQSADGSGISRSDLYQYEDRGIPVWFNGAVDAFSDKAFIETVENFMEL</sequence>
<feature type="domain" description="Deacetylase sirtuin-type" evidence="3">
    <location>
        <begin position="1"/>
        <end position="253"/>
    </location>
</feature>
<dbReference type="PROSITE" id="PS50305">
    <property type="entry name" value="SIRTUIN"/>
    <property type="match status" value="1"/>
</dbReference>
<dbReference type="GO" id="GO:0017136">
    <property type="term" value="F:histone deacetylase activity, NAD-dependent"/>
    <property type="evidence" value="ECO:0007669"/>
    <property type="project" value="TreeGrafter"/>
</dbReference>
<keyword evidence="1" id="KW-0808">Transferase</keyword>
<dbReference type="Proteomes" id="UP000026907">
    <property type="component" value="Segment"/>
</dbReference>
<dbReference type="InterPro" id="IPR003000">
    <property type="entry name" value="Sirtuin"/>
</dbReference>
<dbReference type="InterPro" id="IPR029035">
    <property type="entry name" value="DHS-like_NAD/FAD-binding_dom"/>
</dbReference>
<dbReference type="KEGG" id="vg:19486802"/>
<organism evidence="4 5">
    <name type="scientific">Escherichia phage FFH2</name>
    <dbReference type="NCBI Taxonomy" id="1446490"/>
    <lineage>
        <taxon>Viruses</taxon>
        <taxon>Duplodnaviria</taxon>
        <taxon>Heunggongvirae</taxon>
        <taxon>Uroviricota</taxon>
        <taxon>Caudoviricetes</taxon>
        <taxon>Vequintavirinae</taxon>
        <taxon>Vequintavirus</taxon>
        <taxon>Vequintavirus PDX</taxon>
        <taxon>Vequintavirus FFH2</taxon>
    </lineage>
</organism>
<dbReference type="GO" id="GO:0070403">
    <property type="term" value="F:NAD+ binding"/>
    <property type="evidence" value="ECO:0007669"/>
    <property type="project" value="InterPro"/>
</dbReference>
<dbReference type="Gene3D" id="3.30.1600.10">
    <property type="entry name" value="SIR2/SIRT2 'Small Domain"/>
    <property type="match status" value="1"/>
</dbReference>
<accession>A0A023MHA7</accession>
<dbReference type="SUPFAM" id="SSF52467">
    <property type="entry name" value="DHS-like NAD/FAD-binding domain"/>
    <property type="match status" value="1"/>
</dbReference>
<keyword evidence="5" id="KW-1185">Reference proteome</keyword>
<dbReference type="RefSeq" id="YP_009030986.1">
    <property type="nucleotide sequence ID" value="NC_024134.1"/>
</dbReference>
<dbReference type="PANTHER" id="PTHR11085">
    <property type="entry name" value="NAD-DEPENDENT PROTEIN DEACYLASE SIRTUIN-5, MITOCHONDRIAL-RELATED"/>
    <property type="match status" value="1"/>
</dbReference>
<dbReference type="PANTHER" id="PTHR11085:SF4">
    <property type="entry name" value="NAD-DEPENDENT PROTEIN DEACYLASE"/>
    <property type="match status" value="1"/>
</dbReference>
<name>A0A023MHA7_9CAUD</name>
<dbReference type="InterPro" id="IPR026591">
    <property type="entry name" value="Sirtuin_cat_small_dom_sf"/>
</dbReference>
<reference evidence="4 5" key="1">
    <citation type="journal article" date="2014" name="Genome Announc.">
        <title>Complete Genome Sequences of Two Escherichia coli O157:H7 Phages Effective in Limiting Contamination of Food Products.</title>
        <authorList>
            <person name="Hong Y."/>
            <person name="Pan Y."/>
            <person name="Harman N.J."/>
            <person name="Ebner P.D."/>
        </authorList>
    </citation>
    <scope>NUCLEOTIDE SEQUENCE [LARGE SCALE GENOMIC DNA]</scope>
</reference>
<evidence type="ECO:0000313" key="4">
    <source>
        <dbReference type="EMBL" id="AHN83665.1"/>
    </source>
</evidence>
<keyword evidence="2" id="KW-0520">NAD</keyword>
<dbReference type="Gene3D" id="3.40.50.1220">
    <property type="entry name" value="TPP-binding domain"/>
    <property type="match status" value="1"/>
</dbReference>
<evidence type="ECO:0000313" key="5">
    <source>
        <dbReference type="Proteomes" id="UP000026907"/>
    </source>
</evidence>
<dbReference type="EMBL" id="KJ190158">
    <property type="protein sequence ID" value="AHN83665.1"/>
    <property type="molecule type" value="Genomic_DNA"/>
</dbReference>
<dbReference type="Pfam" id="PF02146">
    <property type="entry name" value="SIR2"/>
    <property type="match status" value="1"/>
</dbReference>
<proteinExistence type="predicted"/>
<evidence type="ECO:0000256" key="2">
    <source>
        <dbReference type="ARBA" id="ARBA00023027"/>
    </source>
</evidence>